<comment type="caution">
    <text evidence="5">The sequence shown here is derived from an EMBL/GenBank/DDBJ whole genome shotgun (WGS) entry which is preliminary data.</text>
</comment>
<dbReference type="Gene3D" id="1.10.1740.10">
    <property type="match status" value="1"/>
</dbReference>
<dbReference type="PANTHER" id="PTHR43133">
    <property type="entry name" value="RNA POLYMERASE ECF-TYPE SIGMA FACTO"/>
    <property type="match status" value="1"/>
</dbReference>
<dbReference type="Pfam" id="PF04542">
    <property type="entry name" value="Sigma70_r2"/>
    <property type="match status" value="1"/>
</dbReference>
<gene>
    <name evidence="5" type="ORF">COT92_03820</name>
</gene>
<dbReference type="InterPro" id="IPR007627">
    <property type="entry name" value="RNA_pol_sigma70_r2"/>
</dbReference>
<dbReference type="Proteomes" id="UP000230922">
    <property type="component" value="Unassembled WGS sequence"/>
</dbReference>
<evidence type="ECO:0000256" key="3">
    <source>
        <dbReference type="ARBA" id="ARBA00023163"/>
    </source>
</evidence>
<accession>A0A2H0V9Z0</accession>
<keyword evidence="3" id="KW-0804">Transcription</keyword>
<dbReference type="InterPro" id="IPR013325">
    <property type="entry name" value="RNA_pol_sigma_r2"/>
</dbReference>
<evidence type="ECO:0000313" key="6">
    <source>
        <dbReference type="Proteomes" id="UP000230922"/>
    </source>
</evidence>
<dbReference type="GO" id="GO:0006352">
    <property type="term" value="P:DNA-templated transcription initiation"/>
    <property type="evidence" value="ECO:0007669"/>
    <property type="project" value="InterPro"/>
</dbReference>
<feature type="domain" description="RNA polymerase sigma-70 region 2" evidence="4">
    <location>
        <begin position="43"/>
        <end position="117"/>
    </location>
</feature>
<dbReference type="SUPFAM" id="SSF88946">
    <property type="entry name" value="Sigma2 domain of RNA polymerase sigma factors"/>
    <property type="match status" value="1"/>
</dbReference>
<sequence length="226" mass="25716">MSEYASGAAAKMAREEEKREGWENFLSGQNNLPENLEDREIFYRAHETAIYSYILSICQKKLKKSLPDEAENAAQTALIRVFNKIGQFQGKNNSHLSTWIHKITENIIIDIIRKHKNTTSRILPLDDKIISSYELSGQNSNGPLGKPGEREELKLINNIDGKRLPLVMKSLSKGQKVLLKAILENPDGSLEEHAKKLGITKQAVKNRFVKLRDSIIDYFKKPPVKF</sequence>
<keyword evidence="1" id="KW-0805">Transcription regulation</keyword>
<reference evidence="6" key="1">
    <citation type="submission" date="2017-09" db="EMBL/GenBank/DDBJ databases">
        <title>Depth-based differentiation of microbial function through sediment-hosted aquifers and enrichment of novel symbionts in the deep terrestrial subsurface.</title>
        <authorList>
            <person name="Probst A.J."/>
            <person name="Ladd B."/>
            <person name="Jarett J.K."/>
            <person name="Geller-Mcgrath D.E."/>
            <person name="Sieber C.M.K."/>
            <person name="Emerson J.B."/>
            <person name="Anantharaman K."/>
            <person name="Thomas B.C."/>
            <person name="Malmstrom R."/>
            <person name="Stieglmeier M."/>
            <person name="Klingl A."/>
            <person name="Woyke T."/>
            <person name="Ryan C.M."/>
            <person name="Banfield J.F."/>
        </authorList>
    </citation>
    <scope>NUCLEOTIDE SEQUENCE [LARGE SCALE GENOMIC DNA]</scope>
</reference>
<dbReference type="EMBL" id="PFAK01000063">
    <property type="protein sequence ID" value="PIR95922.1"/>
    <property type="molecule type" value="Genomic_DNA"/>
</dbReference>
<evidence type="ECO:0000256" key="1">
    <source>
        <dbReference type="ARBA" id="ARBA00023015"/>
    </source>
</evidence>
<evidence type="ECO:0000259" key="4">
    <source>
        <dbReference type="Pfam" id="PF04542"/>
    </source>
</evidence>
<dbReference type="GO" id="GO:0016987">
    <property type="term" value="F:sigma factor activity"/>
    <property type="evidence" value="ECO:0007669"/>
    <property type="project" value="UniProtKB-KW"/>
</dbReference>
<evidence type="ECO:0000313" key="5">
    <source>
        <dbReference type="EMBL" id="PIR95922.1"/>
    </source>
</evidence>
<proteinExistence type="predicted"/>
<dbReference type="InterPro" id="IPR014284">
    <property type="entry name" value="RNA_pol_sigma-70_dom"/>
</dbReference>
<name>A0A2H0V9Z0_9BACT</name>
<dbReference type="AlphaFoldDB" id="A0A2H0V9Z0"/>
<dbReference type="InterPro" id="IPR039425">
    <property type="entry name" value="RNA_pol_sigma-70-like"/>
</dbReference>
<dbReference type="NCBIfam" id="TIGR02937">
    <property type="entry name" value="sigma70-ECF"/>
    <property type="match status" value="1"/>
</dbReference>
<keyword evidence="2" id="KW-0731">Sigma factor</keyword>
<dbReference type="PANTHER" id="PTHR43133:SF46">
    <property type="entry name" value="RNA POLYMERASE SIGMA-70 FACTOR ECF SUBFAMILY"/>
    <property type="match status" value="1"/>
</dbReference>
<evidence type="ECO:0000256" key="2">
    <source>
        <dbReference type="ARBA" id="ARBA00023082"/>
    </source>
</evidence>
<protein>
    <recommendedName>
        <fullName evidence="4">RNA polymerase sigma-70 region 2 domain-containing protein</fullName>
    </recommendedName>
</protein>
<organism evidence="5 6">
    <name type="scientific">Candidatus Doudnabacteria bacterium CG10_big_fil_rev_8_21_14_0_10_42_18</name>
    <dbReference type="NCBI Taxonomy" id="1974552"/>
    <lineage>
        <taxon>Bacteria</taxon>
        <taxon>Candidatus Doudnaibacteriota</taxon>
    </lineage>
</organism>